<feature type="transmembrane region" description="Helical" evidence="7">
    <location>
        <begin position="511"/>
        <end position="537"/>
    </location>
</feature>
<dbReference type="EMBL" id="MU004195">
    <property type="protein sequence ID" value="KAF2491623.1"/>
    <property type="molecule type" value="Genomic_DNA"/>
</dbReference>
<evidence type="ECO:0000313" key="8">
    <source>
        <dbReference type="EMBL" id="KAF2491623.1"/>
    </source>
</evidence>
<sequence length="659" mass="73510">MPEPEQEAQQGSGMLRNVLQSIGIFLLVQFALKQFGGFGGASPATTSPSDDASKGSVASAPNANVPIPAYSMRPDHVDPAVPWNPIPQAVAPIWSAPTVELDILMYISPSLIMPSLKNMPAESLLIDEKGFVFGDYNEKREVNTEFPVPKEVQNNGTLFAHFYVGQAGSVLDPTAPNYDTAKAYHFYRPLTQYLPKKKVKKTRNLLASADETAEQDIEDAAPKTIASYYHSNFTISLIPDGGVQNYPVLHPGVRQYITLEQTGARDATGQNGWYYPIVFTNTFWQLKKHMTELNSTVTTLPLNVNLNHLANWKFSIIAAMDEGLKQQAAAAASGQAAPTGGDGSEMEMFKEILLDSNSYLLGLTFFVSILHMIFEMLAFKSDVSHWRKKKDNVGTSVRTILANVFMQSIIFLYLMDNNDNTSWMILFGQGMGIAIEAWKITKAVNVRVRPTPAGSWLPYTVTFEDKHVLSETEKKTEEYDQIAFKYLYRVAVPLLIAYAIYSLMYETHKSWYSFIIATLVGSVYAYGFLMMVPSLYINYRLKSVAHMAGKAMMYKTLNTFIDDLFAFTIKMPMLHRLATLRDDVIFFVYLYQSYKYKVDHTRVNEFGQGGDEEEETAKLAAKPLTSAAGASIEGEKKVEAKDAAKATGSEKASQGRRRK</sequence>
<evidence type="ECO:0000313" key="9">
    <source>
        <dbReference type="Proteomes" id="UP000799750"/>
    </source>
</evidence>
<feature type="transmembrane region" description="Helical" evidence="7">
    <location>
        <begin position="399"/>
        <end position="415"/>
    </location>
</feature>
<protein>
    <submittedName>
        <fullName evidence="8">Cleft lip and palate associated transmembrane protein 1</fullName>
    </submittedName>
</protein>
<evidence type="ECO:0000256" key="7">
    <source>
        <dbReference type="SAM" id="Phobius"/>
    </source>
</evidence>
<dbReference type="Pfam" id="PF05602">
    <property type="entry name" value="CLPTM1"/>
    <property type="match status" value="1"/>
</dbReference>
<feature type="compositionally biased region" description="Basic and acidic residues" evidence="6">
    <location>
        <begin position="633"/>
        <end position="644"/>
    </location>
</feature>
<organism evidence="8 9">
    <name type="scientific">Lophium mytilinum</name>
    <dbReference type="NCBI Taxonomy" id="390894"/>
    <lineage>
        <taxon>Eukaryota</taxon>
        <taxon>Fungi</taxon>
        <taxon>Dikarya</taxon>
        <taxon>Ascomycota</taxon>
        <taxon>Pezizomycotina</taxon>
        <taxon>Dothideomycetes</taxon>
        <taxon>Pleosporomycetidae</taxon>
        <taxon>Mytilinidiales</taxon>
        <taxon>Mytilinidiaceae</taxon>
        <taxon>Lophium</taxon>
    </lineage>
</organism>
<evidence type="ECO:0000256" key="5">
    <source>
        <dbReference type="ARBA" id="ARBA00023136"/>
    </source>
</evidence>
<keyword evidence="3 7" id="KW-0812">Transmembrane</keyword>
<proteinExistence type="inferred from homology"/>
<dbReference type="Proteomes" id="UP000799750">
    <property type="component" value="Unassembled WGS sequence"/>
</dbReference>
<gene>
    <name evidence="8" type="ORF">BU16DRAFT_492786</name>
</gene>
<reference evidence="8" key="1">
    <citation type="journal article" date="2020" name="Stud. Mycol.">
        <title>101 Dothideomycetes genomes: a test case for predicting lifestyles and emergence of pathogens.</title>
        <authorList>
            <person name="Haridas S."/>
            <person name="Albert R."/>
            <person name="Binder M."/>
            <person name="Bloem J."/>
            <person name="Labutti K."/>
            <person name="Salamov A."/>
            <person name="Andreopoulos B."/>
            <person name="Baker S."/>
            <person name="Barry K."/>
            <person name="Bills G."/>
            <person name="Bluhm B."/>
            <person name="Cannon C."/>
            <person name="Castanera R."/>
            <person name="Culley D."/>
            <person name="Daum C."/>
            <person name="Ezra D."/>
            <person name="Gonzalez J."/>
            <person name="Henrissat B."/>
            <person name="Kuo A."/>
            <person name="Liang C."/>
            <person name="Lipzen A."/>
            <person name="Lutzoni F."/>
            <person name="Magnuson J."/>
            <person name="Mondo S."/>
            <person name="Nolan M."/>
            <person name="Ohm R."/>
            <person name="Pangilinan J."/>
            <person name="Park H.-J."/>
            <person name="Ramirez L."/>
            <person name="Alfaro M."/>
            <person name="Sun H."/>
            <person name="Tritt A."/>
            <person name="Yoshinaga Y."/>
            <person name="Zwiers L.-H."/>
            <person name="Turgeon B."/>
            <person name="Goodwin S."/>
            <person name="Spatafora J."/>
            <person name="Crous P."/>
            <person name="Grigoriev I."/>
        </authorList>
    </citation>
    <scope>NUCLEOTIDE SEQUENCE</scope>
    <source>
        <strain evidence="8">CBS 269.34</strain>
    </source>
</reference>
<dbReference type="GO" id="GO:0012505">
    <property type="term" value="C:endomembrane system"/>
    <property type="evidence" value="ECO:0007669"/>
    <property type="project" value="TreeGrafter"/>
</dbReference>
<dbReference type="PANTHER" id="PTHR21347">
    <property type="entry name" value="CLEFT LIP AND PALATE ASSOCIATED TRANSMEMBRANE PROTEIN-RELATED"/>
    <property type="match status" value="1"/>
</dbReference>
<feature type="transmembrane region" description="Helical" evidence="7">
    <location>
        <begin position="486"/>
        <end position="505"/>
    </location>
</feature>
<dbReference type="PANTHER" id="PTHR21347:SF0">
    <property type="entry name" value="LIPID SCRAMBLASE CLPTM1L"/>
    <property type="match status" value="1"/>
</dbReference>
<feature type="region of interest" description="Disordered" evidence="6">
    <location>
        <begin position="626"/>
        <end position="659"/>
    </location>
</feature>
<evidence type="ECO:0000256" key="1">
    <source>
        <dbReference type="ARBA" id="ARBA00004141"/>
    </source>
</evidence>
<comment type="similarity">
    <text evidence="2">Belongs to the CLPTM1 family.</text>
</comment>
<dbReference type="GO" id="GO:0016020">
    <property type="term" value="C:membrane"/>
    <property type="evidence" value="ECO:0007669"/>
    <property type="project" value="UniProtKB-SubCell"/>
</dbReference>
<dbReference type="InterPro" id="IPR008429">
    <property type="entry name" value="CLPTM1"/>
</dbReference>
<keyword evidence="4 7" id="KW-1133">Transmembrane helix</keyword>
<evidence type="ECO:0000256" key="6">
    <source>
        <dbReference type="SAM" id="MobiDB-lite"/>
    </source>
</evidence>
<keyword evidence="9" id="KW-1185">Reference proteome</keyword>
<evidence type="ECO:0000256" key="2">
    <source>
        <dbReference type="ARBA" id="ARBA00009310"/>
    </source>
</evidence>
<dbReference type="AlphaFoldDB" id="A0A6A6QIY3"/>
<comment type="subcellular location">
    <subcellularLocation>
        <location evidence="1">Membrane</location>
        <topology evidence="1">Multi-pass membrane protein</topology>
    </subcellularLocation>
</comment>
<evidence type="ECO:0000256" key="4">
    <source>
        <dbReference type="ARBA" id="ARBA00022989"/>
    </source>
</evidence>
<accession>A0A6A6QIY3</accession>
<keyword evidence="5 7" id="KW-0472">Membrane</keyword>
<evidence type="ECO:0000256" key="3">
    <source>
        <dbReference type="ARBA" id="ARBA00022692"/>
    </source>
</evidence>
<dbReference type="OrthoDB" id="378564at2759"/>
<name>A0A6A6QIY3_9PEZI</name>
<feature type="transmembrane region" description="Helical" evidence="7">
    <location>
        <begin position="359"/>
        <end position="379"/>
    </location>
</feature>